<organism evidence="8 9">
    <name type="scientific">Kouleothrix aurantiaca</name>
    <dbReference type="NCBI Taxonomy" id="186479"/>
    <lineage>
        <taxon>Bacteria</taxon>
        <taxon>Bacillati</taxon>
        <taxon>Chloroflexota</taxon>
        <taxon>Chloroflexia</taxon>
        <taxon>Chloroflexales</taxon>
        <taxon>Roseiflexineae</taxon>
        <taxon>Roseiflexaceae</taxon>
        <taxon>Kouleothrix</taxon>
    </lineage>
</organism>
<dbReference type="SMART" id="SM00448">
    <property type="entry name" value="REC"/>
    <property type="match status" value="1"/>
</dbReference>
<evidence type="ECO:0000313" key="9">
    <source>
        <dbReference type="Proteomes" id="UP000050509"/>
    </source>
</evidence>
<evidence type="ECO:0008006" key="10">
    <source>
        <dbReference type="Google" id="ProtNLM"/>
    </source>
</evidence>
<dbReference type="GO" id="GO:0006355">
    <property type="term" value="P:regulation of DNA-templated transcription"/>
    <property type="evidence" value="ECO:0007669"/>
    <property type="project" value="InterPro"/>
</dbReference>
<reference evidence="8 9" key="1">
    <citation type="submission" date="2015-09" db="EMBL/GenBank/DDBJ databases">
        <title>Draft genome sequence of Kouleothrix aurantiaca JCM 19913.</title>
        <authorList>
            <person name="Hemp J."/>
        </authorList>
    </citation>
    <scope>NUCLEOTIDE SEQUENCE [LARGE SCALE GENOMIC DNA]</scope>
    <source>
        <strain evidence="8 9">COM-B</strain>
    </source>
</reference>
<evidence type="ECO:0000259" key="6">
    <source>
        <dbReference type="PROSITE" id="PS50043"/>
    </source>
</evidence>
<dbReference type="Pfam" id="PF00196">
    <property type="entry name" value="GerE"/>
    <property type="match status" value="1"/>
</dbReference>
<dbReference type="Proteomes" id="UP000050509">
    <property type="component" value="Unassembled WGS sequence"/>
</dbReference>
<dbReference type="PANTHER" id="PTHR43214:SF24">
    <property type="entry name" value="TRANSCRIPTIONAL REGULATORY PROTEIN NARL-RELATED"/>
    <property type="match status" value="1"/>
</dbReference>
<dbReference type="CDD" id="cd17535">
    <property type="entry name" value="REC_NarL-like"/>
    <property type="match status" value="1"/>
</dbReference>
<dbReference type="SUPFAM" id="SSF52172">
    <property type="entry name" value="CheY-like"/>
    <property type="match status" value="1"/>
</dbReference>
<accession>A0A0P9HD51</accession>
<keyword evidence="2" id="KW-0805">Transcription regulation</keyword>
<dbReference type="SMART" id="SM00421">
    <property type="entry name" value="HTH_LUXR"/>
    <property type="match status" value="1"/>
</dbReference>
<dbReference type="PROSITE" id="PS50110">
    <property type="entry name" value="RESPONSE_REGULATORY"/>
    <property type="match status" value="1"/>
</dbReference>
<evidence type="ECO:0000256" key="2">
    <source>
        <dbReference type="ARBA" id="ARBA00023015"/>
    </source>
</evidence>
<keyword evidence="9" id="KW-1185">Reference proteome</keyword>
<evidence type="ECO:0000256" key="4">
    <source>
        <dbReference type="ARBA" id="ARBA00023163"/>
    </source>
</evidence>
<dbReference type="AlphaFoldDB" id="A0A0P9HD51"/>
<dbReference type="InterPro" id="IPR001789">
    <property type="entry name" value="Sig_transdc_resp-reg_receiver"/>
</dbReference>
<dbReference type="InterPro" id="IPR058245">
    <property type="entry name" value="NreC/VraR/RcsB-like_REC"/>
</dbReference>
<feature type="domain" description="Response regulatory" evidence="7">
    <location>
        <begin position="9"/>
        <end position="125"/>
    </location>
</feature>
<dbReference type="SUPFAM" id="SSF46894">
    <property type="entry name" value="C-terminal effector domain of the bipartite response regulators"/>
    <property type="match status" value="1"/>
</dbReference>
<sequence>MTQAITPIRVLVAEDQTLMRQGLRTILELEDGFTVVGEAADGQEACERALALRPDIVLMDVQMPRTNGVAATARIVAQLPATRVIILTTFDYDEYVFDGIKAGARGYLLKDTPADELLAAIRKVHAGESIIQPSVATRLIAEFTRRNAPAAPEYEALSEREVDVLRLLADGLSNREIAARLVLAEGTVKNHVSTILDKLHAANRTQAARVAREQGLI</sequence>
<keyword evidence="1 5" id="KW-0597">Phosphoprotein</keyword>
<dbReference type="InterPro" id="IPR011006">
    <property type="entry name" value="CheY-like_superfamily"/>
</dbReference>
<dbReference type="PANTHER" id="PTHR43214">
    <property type="entry name" value="TWO-COMPONENT RESPONSE REGULATOR"/>
    <property type="match status" value="1"/>
</dbReference>
<dbReference type="InterPro" id="IPR000792">
    <property type="entry name" value="Tscrpt_reg_LuxR_C"/>
</dbReference>
<keyword evidence="4" id="KW-0804">Transcription</keyword>
<gene>
    <name evidence="8" type="ORF">SE17_14995</name>
</gene>
<evidence type="ECO:0000256" key="5">
    <source>
        <dbReference type="PROSITE-ProRule" id="PRU00169"/>
    </source>
</evidence>
<dbReference type="EMBL" id="LJCR01000516">
    <property type="protein sequence ID" value="KPV52520.1"/>
    <property type="molecule type" value="Genomic_DNA"/>
</dbReference>
<dbReference type="InterPro" id="IPR039420">
    <property type="entry name" value="WalR-like"/>
</dbReference>
<dbReference type="GO" id="GO:0003677">
    <property type="term" value="F:DNA binding"/>
    <property type="evidence" value="ECO:0007669"/>
    <property type="project" value="UniProtKB-KW"/>
</dbReference>
<dbReference type="InterPro" id="IPR016032">
    <property type="entry name" value="Sig_transdc_resp-reg_C-effctor"/>
</dbReference>
<dbReference type="CDD" id="cd06170">
    <property type="entry name" value="LuxR_C_like"/>
    <property type="match status" value="1"/>
</dbReference>
<dbReference type="PRINTS" id="PR00038">
    <property type="entry name" value="HTHLUXR"/>
</dbReference>
<evidence type="ECO:0000256" key="1">
    <source>
        <dbReference type="ARBA" id="ARBA00022553"/>
    </source>
</evidence>
<keyword evidence="3" id="KW-0238">DNA-binding</keyword>
<feature type="domain" description="HTH luxR-type" evidence="6">
    <location>
        <begin position="150"/>
        <end position="215"/>
    </location>
</feature>
<protein>
    <recommendedName>
        <fullName evidence="10">LuxR family transcriptional regulator</fullName>
    </recommendedName>
</protein>
<dbReference type="Gene3D" id="3.40.50.2300">
    <property type="match status" value="1"/>
</dbReference>
<dbReference type="Pfam" id="PF00072">
    <property type="entry name" value="Response_reg"/>
    <property type="match status" value="1"/>
</dbReference>
<dbReference type="GO" id="GO:0000160">
    <property type="term" value="P:phosphorelay signal transduction system"/>
    <property type="evidence" value="ECO:0007669"/>
    <property type="project" value="InterPro"/>
</dbReference>
<evidence type="ECO:0000256" key="3">
    <source>
        <dbReference type="ARBA" id="ARBA00023125"/>
    </source>
</evidence>
<feature type="modified residue" description="4-aspartylphosphate" evidence="5">
    <location>
        <position position="60"/>
    </location>
</feature>
<evidence type="ECO:0000313" key="8">
    <source>
        <dbReference type="EMBL" id="KPV52520.1"/>
    </source>
</evidence>
<name>A0A0P9HD51_9CHLR</name>
<dbReference type="PROSITE" id="PS50043">
    <property type="entry name" value="HTH_LUXR_2"/>
    <property type="match status" value="1"/>
</dbReference>
<evidence type="ECO:0000259" key="7">
    <source>
        <dbReference type="PROSITE" id="PS50110"/>
    </source>
</evidence>
<comment type="caution">
    <text evidence="8">The sequence shown here is derived from an EMBL/GenBank/DDBJ whole genome shotgun (WGS) entry which is preliminary data.</text>
</comment>
<proteinExistence type="predicted"/>